<sequence length="72" mass="8077">MTQNAVTKFYNETLSRLKELFPLYSTYKLLGGVASYSEEKDARKLAADHGLFVLGRAGNKIEMISSSVIEQF</sequence>
<dbReference type="EMBL" id="ATBP01000093">
    <property type="protein sequence ID" value="ETR73037.1"/>
    <property type="molecule type" value="Genomic_DNA"/>
</dbReference>
<reference evidence="2" key="1">
    <citation type="submission" date="2012-11" db="EMBL/GenBank/DDBJ databases">
        <authorList>
            <person name="Lucero-Rivera Y.E."/>
            <person name="Tovar-Ramirez D."/>
        </authorList>
    </citation>
    <scope>NUCLEOTIDE SEQUENCE [LARGE SCALE GENOMIC DNA]</scope>
    <source>
        <strain evidence="2">Araruama</strain>
    </source>
</reference>
<protein>
    <submittedName>
        <fullName evidence="1">Uncharacterized protein</fullName>
    </submittedName>
</protein>
<organism evidence="1 2">
    <name type="scientific">Candidatus Magnetoglobus multicellularis str. Araruama</name>
    <dbReference type="NCBI Taxonomy" id="890399"/>
    <lineage>
        <taxon>Bacteria</taxon>
        <taxon>Pseudomonadati</taxon>
        <taxon>Thermodesulfobacteriota</taxon>
        <taxon>Desulfobacteria</taxon>
        <taxon>Desulfobacterales</taxon>
        <taxon>Desulfobacteraceae</taxon>
        <taxon>Candidatus Magnetoglobus</taxon>
    </lineage>
</organism>
<comment type="caution">
    <text evidence="1">The sequence shown here is derived from an EMBL/GenBank/DDBJ whole genome shotgun (WGS) entry which is preliminary data.</text>
</comment>
<accession>A0A1V1PDT0</accession>
<evidence type="ECO:0000313" key="2">
    <source>
        <dbReference type="Proteomes" id="UP000189670"/>
    </source>
</evidence>
<name>A0A1V1PDT0_9BACT</name>
<gene>
    <name evidence="1" type="ORF">OMM_07193</name>
</gene>
<dbReference type="AlphaFoldDB" id="A0A1V1PDT0"/>
<dbReference type="Proteomes" id="UP000189670">
    <property type="component" value="Unassembled WGS sequence"/>
</dbReference>
<proteinExistence type="predicted"/>
<evidence type="ECO:0000313" key="1">
    <source>
        <dbReference type="EMBL" id="ETR73037.1"/>
    </source>
</evidence>